<keyword evidence="3" id="KW-1185">Reference proteome</keyword>
<sequence length="132" mass="15209">MAYAHVKDGEVTLSGRLPKTWTKKDGTTVSGFHLLPEEDIKEEGWLPLIEDKPEFDPDTHYLRFSSYEIREDKVIRLYEVIEQPVEELAPYTPSIEDLAKENQLLKAQNKALSEKADFHEDVLTELIITVHS</sequence>
<comment type="caution">
    <text evidence="2">The sequence shown here is derived from an EMBL/GenBank/DDBJ whole genome shotgun (WGS) entry which is preliminary data.</text>
</comment>
<feature type="coiled-coil region" evidence="1">
    <location>
        <begin position="95"/>
        <end position="122"/>
    </location>
</feature>
<organism evidence="2 3">
    <name type="scientific">Alkalihalophilus marmarensis DSM 21297</name>
    <dbReference type="NCBI Taxonomy" id="1188261"/>
    <lineage>
        <taxon>Bacteria</taxon>
        <taxon>Bacillati</taxon>
        <taxon>Bacillota</taxon>
        <taxon>Bacilli</taxon>
        <taxon>Bacillales</taxon>
        <taxon>Bacillaceae</taxon>
        <taxon>Alkalihalophilus</taxon>
    </lineage>
</organism>
<dbReference type="Proteomes" id="UP000017170">
    <property type="component" value="Unassembled WGS sequence"/>
</dbReference>
<evidence type="ECO:0000256" key="1">
    <source>
        <dbReference type="SAM" id="Coils"/>
    </source>
</evidence>
<name>U6SPM2_9BACI</name>
<dbReference type="PATRIC" id="fig|1188261.3.peg.2243"/>
<evidence type="ECO:0000313" key="2">
    <source>
        <dbReference type="EMBL" id="ERN52820.1"/>
    </source>
</evidence>
<keyword evidence="1" id="KW-0175">Coiled coil</keyword>
<gene>
    <name evidence="2" type="ORF">A33I_14080</name>
</gene>
<protein>
    <submittedName>
        <fullName evidence="2">Uncharacterized protein</fullName>
    </submittedName>
</protein>
<reference evidence="2 3" key="1">
    <citation type="journal article" date="2013" name="Genome Announc.">
        <title>Genome Sequence of the Extreme Obligate Alkaliphile Bacillus marmarensis Strain DSM 21297.</title>
        <authorList>
            <person name="Wernick D.G."/>
            <person name="Choi K.Y."/>
            <person name="Tat C.A."/>
            <person name="Lafontaine Rivera J.G."/>
            <person name="Liao J.C."/>
        </authorList>
    </citation>
    <scope>NUCLEOTIDE SEQUENCE [LARGE SCALE GENOMIC DNA]</scope>
    <source>
        <strain evidence="2 3">DSM 21297</strain>
    </source>
</reference>
<dbReference type="AlphaFoldDB" id="U6SPM2"/>
<dbReference type="EMBL" id="ATAE01000031">
    <property type="protein sequence ID" value="ERN52820.1"/>
    <property type="molecule type" value="Genomic_DNA"/>
</dbReference>
<accession>U6SPM2</accession>
<dbReference type="RefSeq" id="WP_022628447.1">
    <property type="nucleotide sequence ID" value="NZ_ATAE01000031.1"/>
</dbReference>
<evidence type="ECO:0000313" key="3">
    <source>
        <dbReference type="Proteomes" id="UP000017170"/>
    </source>
</evidence>
<proteinExistence type="predicted"/>